<evidence type="ECO:0000256" key="3">
    <source>
        <dbReference type="ARBA" id="ARBA00022833"/>
    </source>
</evidence>
<accession>A0A8T1UVN4</accession>
<keyword evidence="5" id="KW-0472">Membrane</keyword>
<evidence type="ECO:0000256" key="4">
    <source>
        <dbReference type="PROSITE-ProRule" id="PRU00175"/>
    </source>
</evidence>
<keyword evidence="1" id="KW-0479">Metal-binding</keyword>
<evidence type="ECO:0000256" key="2">
    <source>
        <dbReference type="ARBA" id="ARBA00022771"/>
    </source>
</evidence>
<dbReference type="GO" id="GO:0061630">
    <property type="term" value="F:ubiquitin protein ligase activity"/>
    <property type="evidence" value="ECO:0007669"/>
    <property type="project" value="TreeGrafter"/>
</dbReference>
<dbReference type="AlphaFoldDB" id="A0A8T1UVN4"/>
<protein>
    <recommendedName>
        <fullName evidence="6">RING-type domain-containing protein</fullName>
    </recommendedName>
</protein>
<evidence type="ECO:0000313" key="8">
    <source>
        <dbReference type="Proteomes" id="UP000688947"/>
    </source>
</evidence>
<keyword evidence="2 4" id="KW-0863">Zinc-finger</keyword>
<dbReference type="CDD" id="cd16454">
    <property type="entry name" value="RING-H2_PA-TM-RING"/>
    <property type="match status" value="1"/>
</dbReference>
<dbReference type="EMBL" id="JAENGZ010000114">
    <property type="protein sequence ID" value="KAG6968693.1"/>
    <property type="molecule type" value="Genomic_DNA"/>
</dbReference>
<dbReference type="OrthoDB" id="272091at2759"/>
<comment type="caution">
    <text evidence="7">The sequence shown here is derived from an EMBL/GenBank/DDBJ whole genome shotgun (WGS) entry which is preliminary data.</text>
</comment>
<proteinExistence type="predicted"/>
<dbReference type="InterPro" id="IPR001841">
    <property type="entry name" value="Znf_RING"/>
</dbReference>
<name>A0A8T1UVN4_9STRA</name>
<dbReference type="PROSITE" id="PS50089">
    <property type="entry name" value="ZF_RING_2"/>
    <property type="match status" value="1"/>
</dbReference>
<dbReference type="GO" id="GO:0008270">
    <property type="term" value="F:zinc ion binding"/>
    <property type="evidence" value="ECO:0007669"/>
    <property type="project" value="UniProtKB-KW"/>
</dbReference>
<evidence type="ECO:0000256" key="5">
    <source>
        <dbReference type="SAM" id="Phobius"/>
    </source>
</evidence>
<keyword evidence="5" id="KW-1133">Transmembrane helix</keyword>
<gene>
    <name evidence="7" type="ORF">JG687_00003612</name>
</gene>
<evidence type="ECO:0000313" key="7">
    <source>
        <dbReference type="EMBL" id="KAG6968693.1"/>
    </source>
</evidence>
<organism evidence="7 8">
    <name type="scientific">Phytophthora cactorum</name>
    <dbReference type="NCBI Taxonomy" id="29920"/>
    <lineage>
        <taxon>Eukaryota</taxon>
        <taxon>Sar</taxon>
        <taxon>Stramenopiles</taxon>
        <taxon>Oomycota</taxon>
        <taxon>Peronosporomycetes</taxon>
        <taxon>Peronosporales</taxon>
        <taxon>Peronosporaceae</taxon>
        <taxon>Phytophthora</taxon>
    </lineage>
</organism>
<dbReference type="GO" id="GO:0005634">
    <property type="term" value="C:nucleus"/>
    <property type="evidence" value="ECO:0007669"/>
    <property type="project" value="TreeGrafter"/>
</dbReference>
<feature type="transmembrane region" description="Helical" evidence="5">
    <location>
        <begin position="20"/>
        <end position="46"/>
    </location>
</feature>
<dbReference type="InterPro" id="IPR051834">
    <property type="entry name" value="RING_finger_E3_ligase"/>
</dbReference>
<reference evidence="7" key="1">
    <citation type="submission" date="2021-01" db="EMBL/GenBank/DDBJ databases">
        <title>Phytophthora aleatoria, a newly-described species from Pinus radiata is distinct from Phytophthora cactorum isolates based on comparative genomics.</title>
        <authorList>
            <person name="Mcdougal R."/>
            <person name="Panda P."/>
            <person name="Williams N."/>
            <person name="Studholme D.J."/>
        </authorList>
    </citation>
    <scope>NUCLEOTIDE SEQUENCE</scope>
    <source>
        <strain evidence="7">NZFS 3830</strain>
    </source>
</reference>
<keyword evidence="3" id="KW-0862">Zinc</keyword>
<feature type="domain" description="RING-type" evidence="6">
    <location>
        <begin position="150"/>
        <end position="191"/>
    </location>
</feature>
<dbReference type="Proteomes" id="UP000688947">
    <property type="component" value="Unassembled WGS sequence"/>
</dbReference>
<dbReference type="SMART" id="SM00184">
    <property type="entry name" value="RING"/>
    <property type="match status" value="1"/>
</dbReference>
<evidence type="ECO:0000256" key="1">
    <source>
        <dbReference type="ARBA" id="ARBA00022723"/>
    </source>
</evidence>
<dbReference type="PANTHER" id="PTHR45931">
    <property type="entry name" value="SI:CH211-59O9.10"/>
    <property type="match status" value="1"/>
</dbReference>
<evidence type="ECO:0000259" key="6">
    <source>
        <dbReference type="PROSITE" id="PS50089"/>
    </source>
</evidence>
<sequence>MAVLGDVVAFLAMYTPHTLFPLAVAFGLPVVMYGIISLLELIILSTKRDQTQNQRRRQAPRGAMQMSRALYEQLDGEMLQLLMSNRDFDSNDYERLMRLEALNERRHEGATPQQIQQLPIVTVTYVVALSLSFLSPLKESMLKASENACCTVCLSAFQVDAPVRMMPCFHRFHPQCIDPWLQEKGLCPICKFPAIA</sequence>
<dbReference type="Pfam" id="PF13639">
    <property type="entry name" value="zf-RING_2"/>
    <property type="match status" value="1"/>
</dbReference>
<keyword evidence="5" id="KW-0812">Transmembrane</keyword>
<dbReference type="GO" id="GO:0006511">
    <property type="term" value="P:ubiquitin-dependent protein catabolic process"/>
    <property type="evidence" value="ECO:0007669"/>
    <property type="project" value="TreeGrafter"/>
</dbReference>
<dbReference type="VEuPathDB" id="FungiDB:PC110_g8023"/>
<dbReference type="PANTHER" id="PTHR45931:SF3">
    <property type="entry name" value="RING ZINC FINGER-CONTAINING PROTEIN"/>
    <property type="match status" value="1"/>
</dbReference>